<evidence type="ECO:0000256" key="1">
    <source>
        <dbReference type="SAM" id="Phobius"/>
    </source>
</evidence>
<sequence length="65" mass="7550">MANQVKQGGAEWQLMVNSKVELNEILYFFSFPSKFLVFNIITVISLLKRLTTCNTWSVFSMKILM</sequence>
<dbReference type="Proteomes" id="UP000006882">
    <property type="component" value="Chromosome G3"/>
</dbReference>
<name>A0A251Q020_PRUPE</name>
<accession>A0A251Q020</accession>
<dbReference type="Gramene" id="ONI17175">
    <property type="protein sequence ID" value="ONI17175"/>
    <property type="gene ID" value="PRUPE_3G142800"/>
</dbReference>
<organism evidence="2 3">
    <name type="scientific">Prunus persica</name>
    <name type="common">Peach</name>
    <name type="synonym">Amygdalus persica</name>
    <dbReference type="NCBI Taxonomy" id="3760"/>
    <lineage>
        <taxon>Eukaryota</taxon>
        <taxon>Viridiplantae</taxon>
        <taxon>Streptophyta</taxon>
        <taxon>Embryophyta</taxon>
        <taxon>Tracheophyta</taxon>
        <taxon>Spermatophyta</taxon>
        <taxon>Magnoliopsida</taxon>
        <taxon>eudicotyledons</taxon>
        <taxon>Gunneridae</taxon>
        <taxon>Pentapetalae</taxon>
        <taxon>rosids</taxon>
        <taxon>fabids</taxon>
        <taxon>Rosales</taxon>
        <taxon>Rosaceae</taxon>
        <taxon>Amygdaloideae</taxon>
        <taxon>Amygdaleae</taxon>
        <taxon>Prunus</taxon>
    </lineage>
</organism>
<keyword evidence="1" id="KW-0812">Transmembrane</keyword>
<reference evidence="2" key="2">
    <citation type="submission" date="2016-12" db="EMBL/GenBank/DDBJ databases">
        <title>WGS assembly of Prunus persica.</title>
        <authorList>
            <person name="Verde I."/>
            <person name="Jenkins J."/>
            <person name="Dondini L."/>
            <person name="Micali S."/>
            <person name="Pagliarani G."/>
            <person name="Vendramin E."/>
            <person name="Paris R."/>
            <person name="Aramini V."/>
            <person name="Gazza L."/>
            <person name="Rossini L."/>
            <person name="Bassi D."/>
            <person name="Troggio M."/>
            <person name="Shu S."/>
            <person name="Grimwood J.H."/>
            <person name="Tartarini S."/>
            <person name="Dettori M.T."/>
            <person name="Schmutz J."/>
        </authorList>
    </citation>
    <scope>NUCLEOTIDE SEQUENCE</scope>
</reference>
<evidence type="ECO:0000313" key="3">
    <source>
        <dbReference type="Proteomes" id="UP000006882"/>
    </source>
</evidence>
<feature type="transmembrane region" description="Helical" evidence="1">
    <location>
        <begin position="25"/>
        <end position="47"/>
    </location>
</feature>
<keyword evidence="1" id="KW-1133">Transmembrane helix</keyword>
<dbReference type="AlphaFoldDB" id="A0A251Q020"/>
<dbReference type="Gramene" id="ONI17174">
    <property type="protein sequence ID" value="ONI17174"/>
    <property type="gene ID" value="PRUPE_3G142800"/>
</dbReference>
<proteinExistence type="predicted"/>
<dbReference type="EMBL" id="CM007653">
    <property type="protein sequence ID" value="ONI17174.1"/>
    <property type="molecule type" value="Genomic_DNA"/>
</dbReference>
<gene>
    <name evidence="2" type="ORF">PRUPE_3G142800</name>
</gene>
<protein>
    <submittedName>
        <fullName evidence="2">Uncharacterized protein</fullName>
    </submittedName>
</protein>
<keyword evidence="1" id="KW-0472">Membrane</keyword>
<reference evidence="2 3" key="1">
    <citation type="journal article" date="2013" name="Nat. Genet.">
        <title>The high-quality draft genome of peach (Prunus persica) identifies unique patterns of genetic diversity, domestication and genome evolution.</title>
        <authorList>
            <consortium name="International Peach Genome Initiative"/>
            <person name="Verde I."/>
            <person name="Abbott A.G."/>
            <person name="Scalabrin S."/>
            <person name="Jung S."/>
            <person name="Shu S."/>
            <person name="Marroni F."/>
            <person name="Zhebentyayeva T."/>
            <person name="Dettori M.T."/>
            <person name="Grimwood J."/>
            <person name="Cattonaro F."/>
            <person name="Zuccolo A."/>
            <person name="Rossini L."/>
            <person name="Jenkins J."/>
            <person name="Vendramin E."/>
            <person name="Meisel L.A."/>
            <person name="Decroocq V."/>
            <person name="Sosinski B."/>
            <person name="Prochnik S."/>
            <person name="Mitros T."/>
            <person name="Policriti A."/>
            <person name="Cipriani G."/>
            <person name="Dondini L."/>
            <person name="Ficklin S."/>
            <person name="Goodstein D.M."/>
            <person name="Xuan P."/>
            <person name="Del Fabbro C."/>
            <person name="Aramini V."/>
            <person name="Copetti D."/>
            <person name="Gonzalez S."/>
            <person name="Horner D.S."/>
            <person name="Falchi R."/>
            <person name="Lucas S."/>
            <person name="Mica E."/>
            <person name="Maldonado J."/>
            <person name="Lazzari B."/>
            <person name="Bielenberg D."/>
            <person name="Pirona R."/>
            <person name="Miculan M."/>
            <person name="Barakat A."/>
            <person name="Testolin R."/>
            <person name="Stella A."/>
            <person name="Tartarini S."/>
            <person name="Tonutti P."/>
            <person name="Arus P."/>
            <person name="Orellana A."/>
            <person name="Wells C."/>
            <person name="Main D."/>
            <person name="Vizzotto G."/>
            <person name="Silva H."/>
            <person name="Salamini F."/>
            <person name="Schmutz J."/>
            <person name="Morgante M."/>
            <person name="Rokhsar D.S."/>
        </authorList>
    </citation>
    <scope>NUCLEOTIDE SEQUENCE [LARGE SCALE GENOMIC DNA]</scope>
    <source>
        <strain evidence="3">cv. Nemared</strain>
    </source>
</reference>
<dbReference type="EMBL" id="CM007653">
    <property type="protein sequence ID" value="ONI17175.1"/>
    <property type="molecule type" value="Genomic_DNA"/>
</dbReference>
<keyword evidence="3" id="KW-1185">Reference proteome</keyword>
<evidence type="ECO:0000313" key="2">
    <source>
        <dbReference type="EMBL" id="ONI17174.1"/>
    </source>
</evidence>